<evidence type="ECO:0000313" key="2">
    <source>
        <dbReference type="Proteomes" id="UP000501130"/>
    </source>
</evidence>
<organism evidence="1 2">
    <name type="scientific">Limnobacter profundi</name>
    <dbReference type="NCBI Taxonomy" id="2732163"/>
    <lineage>
        <taxon>Bacteria</taxon>
        <taxon>Pseudomonadati</taxon>
        <taxon>Pseudomonadota</taxon>
        <taxon>Betaproteobacteria</taxon>
        <taxon>Burkholderiales</taxon>
        <taxon>Burkholderiaceae</taxon>
        <taxon>Limnobacter</taxon>
    </lineage>
</organism>
<dbReference type="EMBL" id="CP053084">
    <property type="protein sequence ID" value="QJR28758.1"/>
    <property type="molecule type" value="Genomic_DNA"/>
</dbReference>
<dbReference type="Proteomes" id="UP000501130">
    <property type="component" value="Chromosome"/>
</dbReference>
<proteinExistence type="predicted"/>
<evidence type="ECO:0000313" key="1">
    <source>
        <dbReference type="EMBL" id="QJR28758.1"/>
    </source>
</evidence>
<reference evidence="1 2" key="1">
    <citation type="submission" date="2020-05" db="EMBL/GenBank/DDBJ databases">
        <title>Compete genome of Limnobacter sp. SAORIC-580.</title>
        <authorList>
            <person name="Song J."/>
            <person name="Cho J.-C."/>
        </authorList>
    </citation>
    <scope>NUCLEOTIDE SEQUENCE [LARGE SCALE GENOMIC DNA]</scope>
    <source>
        <strain evidence="1 2">SAORIC-580</strain>
    </source>
</reference>
<accession>A0ABX6N3E1</accession>
<gene>
    <name evidence="1" type="ORF">HKT17_03055</name>
</gene>
<sequence length="115" mass="13157">MHRFVLETHLTRLLADRVEVRYFRSLAQLKASQGGCQLLISDLNVIDSKAENTARFLLEYCKHTPVIVQSTEEELPWQLEQQAAGRIQAAEKGGQGQRFTQAIEHFMAQFDQKVV</sequence>
<name>A0ABX6N3E1_9BURK</name>
<keyword evidence="2" id="KW-1185">Reference proteome</keyword>
<protein>
    <submittedName>
        <fullName evidence="1">Uncharacterized protein</fullName>
    </submittedName>
</protein>